<evidence type="ECO:0000256" key="2">
    <source>
        <dbReference type="ARBA" id="ARBA00022840"/>
    </source>
</evidence>
<comment type="caution">
    <text evidence="8">The sequence shown here is derived from an EMBL/GenBank/DDBJ whole genome shotgun (WGS) entry which is preliminary data.</text>
</comment>
<evidence type="ECO:0000256" key="6">
    <source>
        <dbReference type="HAMAP-Rule" id="MF_01965"/>
    </source>
</evidence>
<keyword evidence="3 6" id="KW-0521">NADP</keyword>
<feature type="binding site" evidence="6">
    <location>
        <position position="278"/>
    </location>
    <ligand>
        <name>(6S)-NADPHX</name>
        <dbReference type="ChEBI" id="CHEBI:64076"/>
    </ligand>
</feature>
<comment type="function">
    <text evidence="6">Catalyzes the dehydration of the S-form of NAD(P)HX at the expense of ADP, which is converted to AMP. Together with NAD(P)HX epimerase, which catalyzes the epimerization of the S- and R-forms, the enzyme allows the repair of both epimers of NAD(P)HX, a damaged form of NAD(P)H that is a result of enzymatic or heat-dependent hydration.</text>
</comment>
<dbReference type="GO" id="GO:0052855">
    <property type="term" value="F:ADP-dependent NAD(P)H-hydrate dehydratase activity"/>
    <property type="evidence" value="ECO:0007669"/>
    <property type="project" value="UniProtKB-UniRule"/>
</dbReference>
<evidence type="ECO:0000256" key="1">
    <source>
        <dbReference type="ARBA" id="ARBA00022741"/>
    </source>
</evidence>
<dbReference type="PANTHER" id="PTHR12592:SF0">
    <property type="entry name" value="ATP-DEPENDENT (S)-NAD(P)H-HYDRATE DEHYDRATASE"/>
    <property type="match status" value="1"/>
</dbReference>
<dbReference type="CDD" id="cd01171">
    <property type="entry name" value="YXKO-related"/>
    <property type="match status" value="1"/>
</dbReference>
<feature type="binding site" evidence="6">
    <location>
        <position position="130"/>
    </location>
    <ligand>
        <name>(6S)-NADPHX</name>
        <dbReference type="ChEBI" id="CHEBI:64076"/>
    </ligand>
</feature>
<name>A0A9X7I8Y6_9BIFI</name>
<comment type="subunit">
    <text evidence="6">Homotetramer.</text>
</comment>
<evidence type="ECO:0000259" key="7">
    <source>
        <dbReference type="PROSITE" id="PS51383"/>
    </source>
</evidence>
<feature type="domain" description="YjeF C-terminal" evidence="7">
    <location>
        <begin position="42"/>
        <end position="375"/>
    </location>
</feature>
<keyword evidence="5 6" id="KW-0456">Lyase</keyword>
<dbReference type="AlphaFoldDB" id="A0A9X7I8Y6"/>
<dbReference type="PANTHER" id="PTHR12592">
    <property type="entry name" value="ATP-DEPENDENT (S)-NAD(P)H-HYDRATE DEHYDRATASE FAMILY MEMBER"/>
    <property type="match status" value="1"/>
</dbReference>
<dbReference type="InterPro" id="IPR029056">
    <property type="entry name" value="Ribokinase-like"/>
</dbReference>
<keyword evidence="4 6" id="KW-0520">NAD</keyword>
<keyword evidence="1 6" id="KW-0547">Nucleotide-binding</keyword>
<dbReference type="HAMAP" id="MF_01965">
    <property type="entry name" value="NADHX_dehydratase"/>
    <property type="match status" value="1"/>
</dbReference>
<evidence type="ECO:0000256" key="5">
    <source>
        <dbReference type="ARBA" id="ARBA00023239"/>
    </source>
</evidence>
<feature type="binding site" evidence="6">
    <location>
        <begin position="245"/>
        <end position="249"/>
    </location>
    <ligand>
        <name>AMP</name>
        <dbReference type="ChEBI" id="CHEBI:456215"/>
    </ligand>
</feature>
<dbReference type="RefSeq" id="WP_102155119.1">
    <property type="nucleotide sequence ID" value="NZ_JBLLPH010000001.1"/>
</dbReference>
<evidence type="ECO:0000313" key="9">
    <source>
        <dbReference type="Proteomes" id="UP000235293"/>
    </source>
</evidence>
<dbReference type="GO" id="GO:0052856">
    <property type="term" value="F:NAD(P)HX epimerase activity"/>
    <property type="evidence" value="ECO:0007669"/>
    <property type="project" value="TreeGrafter"/>
</dbReference>
<feature type="binding site" evidence="6">
    <location>
        <position position="203"/>
    </location>
    <ligand>
        <name>(6S)-NADPHX</name>
        <dbReference type="ChEBI" id="CHEBI:64076"/>
    </ligand>
</feature>
<comment type="similarity">
    <text evidence="6">Belongs to the NnrD/CARKD family.</text>
</comment>
<feature type="binding site" evidence="6">
    <location>
        <position position="277"/>
    </location>
    <ligand>
        <name>AMP</name>
        <dbReference type="ChEBI" id="CHEBI:456215"/>
    </ligand>
</feature>
<comment type="cofactor">
    <cofactor evidence="6">
        <name>Mg(2+)</name>
        <dbReference type="ChEBI" id="CHEBI:18420"/>
    </cofactor>
</comment>
<dbReference type="EMBL" id="PNGY01000001">
    <property type="protein sequence ID" value="PMC54697.1"/>
    <property type="molecule type" value="Genomic_DNA"/>
</dbReference>
<evidence type="ECO:0000313" key="8">
    <source>
        <dbReference type="EMBL" id="PMC54697.1"/>
    </source>
</evidence>
<evidence type="ECO:0000256" key="3">
    <source>
        <dbReference type="ARBA" id="ARBA00022857"/>
    </source>
</evidence>
<keyword evidence="2 6" id="KW-0067">ATP-binding</keyword>
<dbReference type="EC" id="4.2.1.136" evidence="6"/>
<dbReference type="Gene3D" id="3.40.1190.20">
    <property type="match status" value="1"/>
</dbReference>
<comment type="catalytic activity">
    <reaction evidence="6">
        <text>(6S)-NADPHX + ADP = AMP + phosphate + NADPH + H(+)</text>
        <dbReference type="Rhea" id="RHEA:32235"/>
        <dbReference type="ChEBI" id="CHEBI:15378"/>
        <dbReference type="ChEBI" id="CHEBI:43474"/>
        <dbReference type="ChEBI" id="CHEBI:57783"/>
        <dbReference type="ChEBI" id="CHEBI:64076"/>
        <dbReference type="ChEBI" id="CHEBI:456215"/>
        <dbReference type="ChEBI" id="CHEBI:456216"/>
        <dbReference type="EC" id="4.2.1.136"/>
    </reaction>
</comment>
<dbReference type="Pfam" id="PF01256">
    <property type="entry name" value="Carb_kinase"/>
    <property type="match status" value="1"/>
</dbReference>
<evidence type="ECO:0000256" key="4">
    <source>
        <dbReference type="ARBA" id="ARBA00023027"/>
    </source>
</evidence>
<dbReference type="SUPFAM" id="SSF53613">
    <property type="entry name" value="Ribokinase-like"/>
    <property type="match status" value="1"/>
</dbReference>
<dbReference type="GO" id="GO:0110051">
    <property type="term" value="P:metabolite repair"/>
    <property type="evidence" value="ECO:0007669"/>
    <property type="project" value="TreeGrafter"/>
</dbReference>
<feature type="binding site" evidence="6">
    <location>
        <position position="77"/>
    </location>
    <ligand>
        <name>(6S)-NADPHX</name>
        <dbReference type="ChEBI" id="CHEBI:64076"/>
    </ligand>
</feature>
<sequence length="379" mass="40105">MCLMTITLNTMFGNTDGMNYIAKPDSSHTDAKNSANNEISVDIHLASTPLRTPHASDNKYSRGVLGVITGSNDYPGAAVLSTSAAIHANIGMVRYSGPLRAQNLVLQASPEVVAYEQLNGKIDAITVGCGIPDESHCNDETALSQRKYIASILAKYSNENDNDNKNDNAETQLNNNLPPICVDAGALDLLPKQVCEKVVLTPHAGELSSLFTRYDLEVSAQQIASNPTHYAQKAADLTGATVLVKGATTAVASPSKLHSPIYIAQYAPSWLATAGSGDVLAGILGALLAQHEKDNENNANNNEKNNANNKNYALIAASAAVIHGVCAVFASRSSGGNNYTQLVQDIVKSKRALTLEHPIVASDIINALPHVLGILINIK</sequence>
<organism evidence="8 9">
    <name type="scientific">Gardnerella swidsinskii</name>
    <dbReference type="NCBI Taxonomy" id="2792979"/>
    <lineage>
        <taxon>Bacteria</taxon>
        <taxon>Bacillati</taxon>
        <taxon>Actinomycetota</taxon>
        <taxon>Actinomycetes</taxon>
        <taxon>Bifidobacteriales</taxon>
        <taxon>Bifidobacteriaceae</taxon>
        <taxon>Gardnerella</taxon>
    </lineage>
</organism>
<comment type="catalytic activity">
    <reaction evidence="6">
        <text>(6S)-NADHX + ADP = AMP + phosphate + NADH + H(+)</text>
        <dbReference type="Rhea" id="RHEA:32223"/>
        <dbReference type="ChEBI" id="CHEBI:15378"/>
        <dbReference type="ChEBI" id="CHEBI:43474"/>
        <dbReference type="ChEBI" id="CHEBI:57945"/>
        <dbReference type="ChEBI" id="CHEBI:64074"/>
        <dbReference type="ChEBI" id="CHEBI:456215"/>
        <dbReference type="ChEBI" id="CHEBI:456216"/>
        <dbReference type="EC" id="4.2.1.136"/>
    </reaction>
</comment>
<dbReference type="InterPro" id="IPR000631">
    <property type="entry name" value="CARKD"/>
</dbReference>
<dbReference type="GO" id="GO:0046496">
    <property type="term" value="P:nicotinamide nucleotide metabolic process"/>
    <property type="evidence" value="ECO:0007669"/>
    <property type="project" value="UniProtKB-UniRule"/>
</dbReference>
<reference evidence="8 9" key="1">
    <citation type="submission" date="2017-09" db="EMBL/GenBank/DDBJ databases">
        <title>Bacterial strain isolated from the female urinary microbiota.</title>
        <authorList>
            <person name="Thomas-White K."/>
            <person name="Kumar N."/>
            <person name="Forster S."/>
            <person name="Putonti C."/>
            <person name="Lawley T."/>
            <person name="Wolfe A.J."/>
        </authorList>
    </citation>
    <scope>NUCLEOTIDE SEQUENCE [LARGE SCALE GENOMIC DNA]</scope>
    <source>
        <strain evidence="8 9">UMB0411</strain>
    </source>
</reference>
<dbReference type="InterPro" id="IPR017953">
    <property type="entry name" value="Carbohydrate_kinase_pred_CS"/>
</dbReference>
<dbReference type="PROSITE" id="PS01050">
    <property type="entry name" value="YJEF_C_2"/>
    <property type="match status" value="1"/>
</dbReference>
<dbReference type="PROSITE" id="PS51383">
    <property type="entry name" value="YJEF_C_3"/>
    <property type="match status" value="1"/>
</dbReference>
<dbReference type="Proteomes" id="UP000235293">
    <property type="component" value="Unassembled WGS sequence"/>
</dbReference>
<gene>
    <name evidence="6" type="primary">nnrD</name>
    <name evidence="8" type="ORF">CJ213_00675</name>
</gene>
<proteinExistence type="inferred from homology"/>
<accession>A0A9X7I8Y6</accession>
<dbReference type="GO" id="GO:0005524">
    <property type="term" value="F:ATP binding"/>
    <property type="evidence" value="ECO:0007669"/>
    <property type="project" value="UniProtKB-KW"/>
</dbReference>
<protein>
    <recommendedName>
        <fullName evidence="6">ADP-dependent (S)-NAD(P)H-hydrate dehydratase</fullName>
        <ecNumber evidence="6">4.2.1.136</ecNumber>
    </recommendedName>
    <alternativeName>
        <fullName evidence="6">ADP-dependent NAD(P)HX dehydratase</fullName>
    </alternativeName>
</protein>